<dbReference type="CDD" id="cd06222">
    <property type="entry name" value="RNase_H_like"/>
    <property type="match status" value="1"/>
</dbReference>
<dbReference type="Pfam" id="PF13456">
    <property type="entry name" value="RVT_3"/>
    <property type="match status" value="1"/>
</dbReference>
<dbReference type="GO" id="GO:0004523">
    <property type="term" value="F:RNA-DNA hybrid ribonuclease activity"/>
    <property type="evidence" value="ECO:0007669"/>
    <property type="project" value="InterPro"/>
</dbReference>
<sequence length="197" mass="22625">MLIWVLWNNRNNRVWNESNDPGRSLGLKARHLWQDWVAVQQLHHGDSQQVQQQHPVIWQKPHYGWYKCNVDAGFHKELNKTSTGWCLRDHMGRFVMAETTWLEGNCSILEGESIAVFNALEALAQRGISHVIVESDSKSVVDAIHHFRAGSSEFSLLVGHINNILHCNPNFMVKFIKRQANMVAHALARAAVSWSRR</sequence>
<dbReference type="EMBL" id="LXQA010097640">
    <property type="protein sequence ID" value="MCI15715.1"/>
    <property type="molecule type" value="Genomic_DNA"/>
</dbReference>
<feature type="non-terminal residue" evidence="2">
    <location>
        <position position="197"/>
    </location>
</feature>
<evidence type="ECO:0000259" key="1">
    <source>
        <dbReference type="Pfam" id="PF13456"/>
    </source>
</evidence>
<accession>A0A392PXN0</accession>
<dbReference type="PANTHER" id="PTHR47074">
    <property type="entry name" value="BNAC02G40300D PROTEIN"/>
    <property type="match status" value="1"/>
</dbReference>
<dbReference type="AlphaFoldDB" id="A0A392PXN0"/>
<feature type="domain" description="RNase H type-1" evidence="1">
    <location>
        <begin position="69"/>
        <end position="191"/>
    </location>
</feature>
<dbReference type="InterPro" id="IPR036397">
    <property type="entry name" value="RNaseH_sf"/>
</dbReference>
<dbReference type="Gene3D" id="3.30.420.10">
    <property type="entry name" value="Ribonuclease H-like superfamily/Ribonuclease H"/>
    <property type="match status" value="1"/>
</dbReference>
<dbReference type="SUPFAM" id="SSF53098">
    <property type="entry name" value="Ribonuclease H-like"/>
    <property type="match status" value="1"/>
</dbReference>
<comment type="caution">
    <text evidence="2">The sequence shown here is derived from an EMBL/GenBank/DDBJ whole genome shotgun (WGS) entry which is preliminary data.</text>
</comment>
<protein>
    <submittedName>
        <fullName evidence="2">Cytochrome P450</fullName>
    </submittedName>
</protein>
<name>A0A392PXN0_9FABA</name>
<dbReference type="GO" id="GO:0003676">
    <property type="term" value="F:nucleic acid binding"/>
    <property type="evidence" value="ECO:0007669"/>
    <property type="project" value="InterPro"/>
</dbReference>
<evidence type="ECO:0000313" key="2">
    <source>
        <dbReference type="EMBL" id="MCI15715.1"/>
    </source>
</evidence>
<dbReference type="InterPro" id="IPR002156">
    <property type="entry name" value="RNaseH_domain"/>
</dbReference>
<dbReference type="Proteomes" id="UP000265520">
    <property type="component" value="Unassembled WGS sequence"/>
</dbReference>
<dbReference type="InterPro" id="IPR044730">
    <property type="entry name" value="RNase_H-like_dom_plant"/>
</dbReference>
<proteinExistence type="predicted"/>
<evidence type="ECO:0000313" key="3">
    <source>
        <dbReference type="Proteomes" id="UP000265520"/>
    </source>
</evidence>
<dbReference type="InterPro" id="IPR012337">
    <property type="entry name" value="RNaseH-like_sf"/>
</dbReference>
<dbReference type="PANTHER" id="PTHR47074:SF48">
    <property type="entry name" value="POLYNUCLEOTIDYL TRANSFERASE, RIBONUCLEASE H-LIKE SUPERFAMILY PROTEIN"/>
    <property type="match status" value="1"/>
</dbReference>
<keyword evidence="3" id="KW-1185">Reference proteome</keyword>
<reference evidence="2 3" key="1">
    <citation type="journal article" date="2018" name="Front. Plant Sci.">
        <title>Red Clover (Trifolium pratense) and Zigzag Clover (T. medium) - A Picture of Genomic Similarities and Differences.</title>
        <authorList>
            <person name="Dluhosova J."/>
            <person name="Istvanek J."/>
            <person name="Nedelnik J."/>
            <person name="Repkova J."/>
        </authorList>
    </citation>
    <scope>NUCLEOTIDE SEQUENCE [LARGE SCALE GENOMIC DNA]</scope>
    <source>
        <strain evidence="3">cv. 10/8</strain>
        <tissue evidence="2">Leaf</tissue>
    </source>
</reference>
<organism evidence="2 3">
    <name type="scientific">Trifolium medium</name>
    <dbReference type="NCBI Taxonomy" id="97028"/>
    <lineage>
        <taxon>Eukaryota</taxon>
        <taxon>Viridiplantae</taxon>
        <taxon>Streptophyta</taxon>
        <taxon>Embryophyta</taxon>
        <taxon>Tracheophyta</taxon>
        <taxon>Spermatophyta</taxon>
        <taxon>Magnoliopsida</taxon>
        <taxon>eudicotyledons</taxon>
        <taxon>Gunneridae</taxon>
        <taxon>Pentapetalae</taxon>
        <taxon>rosids</taxon>
        <taxon>fabids</taxon>
        <taxon>Fabales</taxon>
        <taxon>Fabaceae</taxon>
        <taxon>Papilionoideae</taxon>
        <taxon>50 kb inversion clade</taxon>
        <taxon>NPAAA clade</taxon>
        <taxon>Hologalegina</taxon>
        <taxon>IRL clade</taxon>
        <taxon>Trifolieae</taxon>
        <taxon>Trifolium</taxon>
    </lineage>
</organism>
<dbReference type="InterPro" id="IPR052929">
    <property type="entry name" value="RNase_H-like_EbsB-rel"/>
</dbReference>